<reference evidence="2" key="1">
    <citation type="journal article" date="2023" name="Mol. Phylogenet. Evol.">
        <title>Genome-scale phylogeny and comparative genomics of the fungal order Sordariales.</title>
        <authorList>
            <person name="Hensen N."/>
            <person name="Bonometti L."/>
            <person name="Westerberg I."/>
            <person name="Brannstrom I.O."/>
            <person name="Guillou S."/>
            <person name="Cros-Aarteil S."/>
            <person name="Calhoun S."/>
            <person name="Haridas S."/>
            <person name="Kuo A."/>
            <person name="Mondo S."/>
            <person name="Pangilinan J."/>
            <person name="Riley R."/>
            <person name="LaButti K."/>
            <person name="Andreopoulos B."/>
            <person name="Lipzen A."/>
            <person name="Chen C."/>
            <person name="Yan M."/>
            <person name="Daum C."/>
            <person name="Ng V."/>
            <person name="Clum A."/>
            <person name="Steindorff A."/>
            <person name="Ohm R.A."/>
            <person name="Martin F."/>
            <person name="Silar P."/>
            <person name="Natvig D.O."/>
            <person name="Lalanne C."/>
            <person name="Gautier V."/>
            <person name="Ament-Velasquez S.L."/>
            <person name="Kruys A."/>
            <person name="Hutchinson M.I."/>
            <person name="Powell A.J."/>
            <person name="Barry K."/>
            <person name="Miller A.N."/>
            <person name="Grigoriev I.V."/>
            <person name="Debuchy R."/>
            <person name="Gladieux P."/>
            <person name="Hiltunen Thoren M."/>
            <person name="Johannesson H."/>
        </authorList>
    </citation>
    <scope>NUCLEOTIDE SEQUENCE</scope>
    <source>
        <strain evidence="2">CBS 141.50</strain>
    </source>
</reference>
<keyword evidence="1" id="KW-0732">Signal</keyword>
<proteinExistence type="predicted"/>
<name>A0AAN6ZJV4_9PEZI</name>
<dbReference type="GeneID" id="87814387"/>
<accession>A0AAN6ZJV4</accession>
<dbReference type="RefSeq" id="XP_062635336.1">
    <property type="nucleotide sequence ID" value="XM_062777774.1"/>
</dbReference>
<evidence type="ECO:0000256" key="1">
    <source>
        <dbReference type="SAM" id="SignalP"/>
    </source>
</evidence>
<protein>
    <submittedName>
        <fullName evidence="2">Uncharacterized protein</fullName>
    </submittedName>
</protein>
<gene>
    <name evidence="2" type="ORF">C8A04DRAFT_13602</name>
</gene>
<organism evidence="2 3">
    <name type="scientific">Dichotomopilus funicola</name>
    <dbReference type="NCBI Taxonomy" id="1934379"/>
    <lineage>
        <taxon>Eukaryota</taxon>
        <taxon>Fungi</taxon>
        <taxon>Dikarya</taxon>
        <taxon>Ascomycota</taxon>
        <taxon>Pezizomycotina</taxon>
        <taxon>Sordariomycetes</taxon>
        <taxon>Sordariomycetidae</taxon>
        <taxon>Sordariales</taxon>
        <taxon>Chaetomiaceae</taxon>
        <taxon>Dichotomopilus</taxon>
    </lineage>
</organism>
<keyword evidence="3" id="KW-1185">Reference proteome</keyword>
<reference evidence="2" key="2">
    <citation type="submission" date="2023-05" db="EMBL/GenBank/DDBJ databases">
        <authorList>
            <consortium name="Lawrence Berkeley National Laboratory"/>
            <person name="Steindorff A."/>
            <person name="Hensen N."/>
            <person name="Bonometti L."/>
            <person name="Westerberg I."/>
            <person name="Brannstrom I.O."/>
            <person name="Guillou S."/>
            <person name="Cros-Aarteil S."/>
            <person name="Calhoun S."/>
            <person name="Haridas S."/>
            <person name="Kuo A."/>
            <person name="Mondo S."/>
            <person name="Pangilinan J."/>
            <person name="Riley R."/>
            <person name="Labutti K."/>
            <person name="Andreopoulos B."/>
            <person name="Lipzen A."/>
            <person name="Chen C."/>
            <person name="Yanf M."/>
            <person name="Daum C."/>
            <person name="Ng V."/>
            <person name="Clum A."/>
            <person name="Ohm R."/>
            <person name="Martin F."/>
            <person name="Silar P."/>
            <person name="Natvig D."/>
            <person name="Lalanne C."/>
            <person name="Gautier V."/>
            <person name="Ament-Velasquez S.L."/>
            <person name="Kruys A."/>
            <person name="Hutchinson M.I."/>
            <person name="Powell A.J."/>
            <person name="Barry K."/>
            <person name="Miller A.N."/>
            <person name="Grigoriev I.V."/>
            <person name="Debuchy R."/>
            <person name="Gladieux P."/>
            <person name="Thoren M.H."/>
            <person name="Johannesson H."/>
        </authorList>
    </citation>
    <scope>NUCLEOTIDE SEQUENCE</scope>
    <source>
        <strain evidence="2">CBS 141.50</strain>
    </source>
</reference>
<dbReference type="EMBL" id="MU853603">
    <property type="protein sequence ID" value="KAK4141965.1"/>
    <property type="molecule type" value="Genomic_DNA"/>
</dbReference>
<comment type="caution">
    <text evidence="2">The sequence shown here is derived from an EMBL/GenBank/DDBJ whole genome shotgun (WGS) entry which is preliminary data.</text>
</comment>
<evidence type="ECO:0000313" key="2">
    <source>
        <dbReference type="EMBL" id="KAK4141965.1"/>
    </source>
</evidence>
<dbReference type="AlphaFoldDB" id="A0AAN6ZJV4"/>
<feature type="chain" id="PRO_5043004660" evidence="1">
    <location>
        <begin position="20"/>
        <end position="103"/>
    </location>
</feature>
<feature type="signal peptide" evidence="1">
    <location>
        <begin position="1"/>
        <end position="19"/>
    </location>
</feature>
<sequence>MKTQIFFVVAAALLPSVLGDAPKLNQYSSLDDCQNDKSILYHAAPVSGRCYDLDDATAAFFWNTGGMLNPRVYTGKGCNGIEDPLSTNGRCMEKGKYNSYRCS</sequence>
<evidence type="ECO:0000313" key="3">
    <source>
        <dbReference type="Proteomes" id="UP001302676"/>
    </source>
</evidence>
<dbReference type="Proteomes" id="UP001302676">
    <property type="component" value="Unassembled WGS sequence"/>
</dbReference>